<evidence type="ECO:0000313" key="1">
    <source>
        <dbReference type="EMBL" id="KAK0045523.1"/>
    </source>
</evidence>
<gene>
    <name evidence="1" type="ORF">Bpfe_025009</name>
</gene>
<dbReference type="Pfam" id="PF22581">
    <property type="entry name" value="CIMIP3"/>
    <property type="match status" value="1"/>
</dbReference>
<protein>
    <submittedName>
        <fullName evidence="1">Uncharacterized protein</fullName>
    </submittedName>
</protein>
<sequence length="144" mass="16898">MEPEPCLIFTEQVKYYDNPLEWPALQPIPYNVNSGQLTWQWLESGRLRRLGIPHRESKHCNIVYNSQVASLNKVMNQKPTDRPPCIDDLMVNTKRWTTNSLAPFYTHQKRISGYFFSRDTDHRLHKHGIPPSDLVAWRSTYGSK</sequence>
<organism evidence="1 2">
    <name type="scientific">Biomphalaria pfeifferi</name>
    <name type="common">Bloodfluke planorb</name>
    <name type="synonym">Freshwater snail</name>
    <dbReference type="NCBI Taxonomy" id="112525"/>
    <lineage>
        <taxon>Eukaryota</taxon>
        <taxon>Metazoa</taxon>
        <taxon>Spiralia</taxon>
        <taxon>Lophotrochozoa</taxon>
        <taxon>Mollusca</taxon>
        <taxon>Gastropoda</taxon>
        <taxon>Heterobranchia</taxon>
        <taxon>Euthyneura</taxon>
        <taxon>Panpulmonata</taxon>
        <taxon>Hygrophila</taxon>
        <taxon>Lymnaeoidea</taxon>
        <taxon>Planorbidae</taxon>
        <taxon>Biomphalaria</taxon>
    </lineage>
</organism>
<dbReference type="PANTHER" id="PTHR35444">
    <property type="entry name" value="RIKEN CDNA 1700001C19 GENE"/>
    <property type="match status" value="1"/>
</dbReference>
<dbReference type="Proteomes" id="UP001233172">
    <property type="component" value="Unassembled WGS sequence"/>
</dbReference>
<proteinExistence type="predicted"/>
<accession>A0AAD8B014</accession>
<reference evidence="1" key="1">
    <citation type="journal article" date="2023" name="PLoS Negl. Trop. Dis.">
        <title>A genome sequence for Biomphalaria pfeifferi, the major vector snail for the human-infecting parasite Schistosoma mansoni.</title>
        <authorList>
            <person name="Bu L."/>
            <person name="Lu L."/>
            <person name="Laidemitt M.R."/>
            <person name="Zhang S.M."/>
            <person name="Mutuku M."/>
            <person name="Mkoji G."/>
            <person name="Steinauer M."/>
            <person name="Loker E.S."/>
        </authorList>
    </citation>
    <scope>NUCLEOTIDE SEQUENCE</scope>
    <source>
        <strain evidence="1">KasaAsao</strain>
    </source>
</reference>
<dbReference type="InterPro" id="IPR054446">
    <property type="entry name" value="CIMIP3-like"/>
</dbReference>
<name>A0AAD8B014_BIOPF</name>
<evidence type="ECO:0000313" key="2">
    <source>
        <dbReference type="Proteomes" id="UP001233172"/>
    </source>
</evidence>
<dbReference type="AlphaFoldDB" id="A0AAD8B014"/>
<reference evidence="1" key="2">
    <citation type="submission" date="2023-04" db="EMBL/GenBank/DDBJ databases">
        <authorList>
            <person name="Bu L."/>
            <person name="Lu L."/>
            <person name="Laidemitt M.R."/>
            <person name="Zhang S.M."/>
            <person name="Mutuku M."/>
            <person name="Mkoji G."/>
            <person name="Steinauer M."/>
            <person name="Loker E.S."/>
        </authorList>
    </citation>
    <scope>NUCLEOTIDE SEQUENCE</scope>
    <source>
        <strain evidence="1">KasaAsao</strain>
        <tissue evidence="1">Whole Snail</tissue>
    </source>
</reference>
<comment type="caution">
    <text evidence="1">The sequence shown here is derived from an EMBL/GenBank/DDBJ whole genome shotgun (WGS) entry which is preliminary data.</text>
</comment>
<keyword evidence="2" id="KW-1185">Reference proteome</keyword>
<dbReference type="EMBL" id="JASAOG010000179">
    <property type="protein sequence ID" value="KAK0045523.1"/>
    <property type="molecule type" value="Genomic_DNA"/>
</dbReference>
<dbReference type="PANTHER" id="PTHR35444:SF1">
    <property type="entry name" value="RIKEN CDNA 1700001C19 GENE"/>
    <property type="match status" value="1"/>
</dbReference>